<dbReference type="RefSeq" id="WP_173032720.1">
    <property type="nucleotide sequence ID" value="NZ_AP022870.1"/>
</dbReference>
<reference evidence="2 3" key="1">
    <citation type="submission" date="2020-03" db="EMBL/GenBank/DDBJ databases">
        <title>Whole genome shotgun sequence of Phytohabitans flavus NBRC 107702.</title>
        <authorList>
            <person name="Komaki H."/>
            <person name="Tamura T."/>
        </authorList>
    </citation>
    <scope>NUCLEOTIDE SEQUENCE [LARGE SCALE GENOMIC DNA]</scope>
    <source>
        <strain evidence="2 3">NBRC 107702</strain>
    </source>
</reference>
<evidence type="ECO:0000256" key="1">
    <source>
        <dbReference type="SAM" id="MobiDB-lite"/>
    </source>
</evidence>
<reference evidence="2 3" key="2">
    <citation type="submission" date="2020-03" db="EMBL/GenBank/DDBJ databases">
        <authorList>
            <person name="Ichikawa N."/>
            <person name="Kimura A."/>
            <person name="Kitahashi Y."/>
            <person name="Uohara A."/>
        </authorList>
    </citation>
    <scope>NUCLEOTIDE SEQUENCE [LARGE SCALE GENOMIC DNA]</scope>
    <source>
        <strain evidence="2 3">NBRC 107702</strain>
    </source>
</reference>
<dbReference type="AlphaFoldDB" id="A0A6F8XII2"/>
<name>A0A6F8XII2_9ACTN</name>
<evidence type="ECO:0000313" key="2">
    <source>
        <dbReference type="EMBL" id="BCB73626.1"/>
    </source>
</evidence>
<protein>
    <submittedName>
        <fullName evidence="2">Uncharacterized protein</fullName>
    </submittedName>
</protein>
<feature type="region of interest" description="Disordered" evidence="1">
    <location>
        <begin position="62"/>
        <end position="105"/>
    </location>
</feature>
<dbReference type="EMBL" id="AP022870">
    <property type="protein sequence ID" value="BCB73626.1"/>
    <property type="molecule type" value="Genomic_DNA"/>
</dbReference>
<gene>
    <name evidence="2" type="ORF">Pflav_000360</name>
</gene>
<evidence type="ECO:0000313" key="3">
    <source>
        <dbReference type="Proteomes" id="UP000502508"/>
    </source>
</evidence>
<proteinExistence type="predicted"/>
<organism evidence="2 3">
    <name type="scientific">Phytohabitans flavus</name>
    <dbReference type="NCBI Taxonomy" id="1076124"/>
    <lineage>
        <taxon>Bacteria</taxon>
        <taxon>Bacillati</taxon>
        <taxon>Actinomycetota</taxon>
        <taxon>Actinomycetes</taxon>
        <taxon>Micromonosporales</taxon>
        <taxon>Micromonosporaceae</taxon>
    </lineage>
</organism>
<dbReference type="KEGG" id="pfla:Pflav_000360"/>
<dbReference type="Proteomes" id="UP000502508">
    <property type="component" value="Chromosome"/>
</dbReference>
<sequence>MQMIPFDAEASRTAVTVGAQRIAAYADKHAIVIDPSQCEDLAELLFGDYRAFLAGLTHATGTRDAASASPAPRGIADDAQPAAHPITVRVGGRQPAGVHPPLVGP</sequence>
<accession>A0A6F8XII2</accession>
<keyword evidence="3" id="KW-1185">Reference proteome</keyword>